<proteinExistence type="predicted"/>
<evidence type="ECO:0000256" key="1">
    <source>
        <dbReference type="SAM" id="MobiDB-lite"/>
    </source>
</evidence>
<dbReference type="Pfam" id="PF06074">
    <property type="entry name" value="Portal_Mu"/>
    <property type="match status" value="1"/>
</dbReference>
<reference evidence="2 3" key="1">
    <citation type="submission" date="2016-08" db="EMBL/GenBank/DDBJ databases">
        <title>Draft genome sequence of Candidatus Piscirickettsia litoralis, from seawater.</title>
        <authorList>
            <person name="Wan X."/>
            <person name="Lee A.J."/>
            <person name="Hou S."/>
            <person name="Donachie S.P."/>
        </authorList>
    </citation>
    <scope>NUCLEOTIDE SEQUENCE [LARGE SCALE GENOMIC DNA]</scope>
    <source>
        <strain evidence="2 3">Y2</strain>
    </source>
</reference>
<comment type="caution">
    <text evidence="2">The sequence shown here is derived from an EMBL/GenBank/DDBJ whole genome shotgun (WGS) entry which is preliminary data.</text>
</comment>
<gene>
    <name evidence="2" type="ORF">BGC07_19050</name>
</gene>
<dbReference type="Proteomes" id="UP000094329">
    <property type="component" value="Unassembled WGS sequence"/>
</dbReference>
<dbReference type="RefSeq" id="WP_069314632.1">
    <property type="nucleotide sequence ID" value="NZ_MDTU01000012.1"/>
</dbReference>
<evidence type="ECO:0008006" key="4">
    <source>
        <dbReference type="Google" id="ProtNLM"/>
    </source>
</evidence>
<name>A0ABX2ZX26_9GAMM</name>
<organism evidence="2 3">
    <name type="scientific">Piscirickettsia litoralis</name>
    <dbReference type="NCBI Taxonomy" id="1891921"/>
    <lineage>
        <taxon>Bacteria</taxon>
        <taxon>Pseudomonadati</taxon>
        <taxon>Pseudomonadota</taxon>
        <taxon>Gammaproteobacteria</taxon>
        <taxon>Thiotrichales</taxon>
        <taxon>Piscirickettsiaceae</taxon>
        <taxon>Piscirickettsia</taxon>
    </lineage>
</organism>
<dbReference type="InterPro" id="IPR009279">
    <property type="entry name" value="Portal_Mu"/>
</dbReference>
<evidence type="ECO:0000313" key="2">
    <source>
        <dbReference type="EMBL" id="ODN40929.1"/>
    </source>
</evidence>
<sequence>MKFFSKLKSTLTPNKIDSKPQTPPAPQGFIGLREVGGRVTEEFLTQLQFPEGITIYKEMRDNDDTVGAALLAIELLIRKVKWKVVAAGVSAQDEARANFLEECRNDLCKPWAEVISEILDFLPFGFSIHEPVYKVRQGRRGKRPSQYNDNKIGWHDLETRSQDTIIEWIFDEDTEELTGFLQMSPTSGKQCEVDINRVLLFRTTSKKGNPEGRSILRNAYQPWFYKKNLENLETIAVERNFVGLMKFELPPEYLSYDASPDQKGLVSYLRDVGANIRQNESAYMIMPQKHDDNGNKLFNAELMTCQGTSNVDLSGPINRYAYAISQTMMTEFQQIGKTSVGTSNYAENKIELLKDSICAYLDMIKGVFNSHAIPRLFDLNGDLAEELPTLDYEEVKEVDVAELTTALSQLVPIGVISPDENLEETVRESLSLPASKEIDGK</sequence>
<feature type="region of interest" description="Disordered" evidence="1">
    <location>
        <begin position="1"/>
        <end position="24"/>
    </location>
</feature>
<accession>A0ABX2ZX26</accession>
<evidence type="ECO:0000313" key="3">
    <source>
        <dbReference type="Proteomes" id="UP000094329"/>
    </source>
</evidence>
<dbReference type="EMBL" id="MDTU01000012">
    <property type="protein sequence ID" value="ODN40929.1"/>
    <property type="molecule type" value="Genomic_DNA"/>
</dbReference>
<protein>
    <recommendedName>
        <fullName evidence="4">Portal protein</fullName>
    </recommendedName>
</protein>
<keyword evidence="3" id="KW-1185">Reference proteome</keyword>